<comment type="caution">
    <text evidence="5">The sequence shown here is derived from an EMBL/GenBank/DDBJ whole genome shotgun (WGS) entry which is preliminary data.</text>
</comment>
<dbReference type="Proteomes" id="UP000001396">
    <property type="component" value="Unassembled WGS sequence"/>
</dbReference>
<dbReference type="NCBIfam" id="TIGR00231">
    <property type="entry name" value="small_GTP"/>
    <property type="match status" value="1"/>
</dbReference>
<dbReference type="RefSeq" id="XP_020428140.1">
    <property type="nucleotide sequence ID" value="XM_020581353.1"/>
</dbReference>
<dbReference type="SUPFAM" id="SSF57845">
    <property type="entry name" value="B-box zinc-binding domain"/>
    <property type="match status" value="1"/>
</dbReference>
<sequence>MNKNNNNNSVTIDLECSEHKKVFEYICLKCNQLFCYRCANDHTKSHEKHHCDHADDIKSLLNKINKDSSKNNKDNISNNNSNKDNYIQTHIDSLWIKIKSSSHEIESLSQNIDTISNHFQQLHQYLIVEEHKLKKPIINVIDELRDEINQHLDQLKSIINIVDLYQHHYNQQQQQQQANNDNSSLEYIGNDDDITVQYSIESMIKSIQSSQTIIEFIDNNNKTIFNQHNNNNNMINYYKDNIDNIDSIILLLINNHNHKFQSKLNNISNNNTSKIIITNRYYNYLLSTNFKEDEINLFNQLIQQSINVSFKTQESTSTYIFKKDKIKDPKLCIPRSLDGQLYYFFKFVIVGDSNVGKSVMLSRLTNDKFDRSIQQTIGVNFESLAIEHESLKYKLQIWDTSGLLKFRTITSSYFKDTATIFIIYDVTNETSFKNVREWITFVNKYNEDAFKIIVGNKSDHPKRLIQYQQGRQLADELGLDFFETSAKTGQGLNDAFISIVDRLKHSILDQNGDYVYVNGLKKTNNNNNKDKSNHTKSLRVLEDITINRFIVRD</sequence>
<evidence type="ECO:0000256" key="2">
    <source>
        <dbReference type="ARBA" id="ARBA00022741"/>
    </source>
</evidence>
<dbReference type="InterPro" id="IPR005225">
    <property type="entry name" value="Small_GTP-bd"/>
</dbReference>
<dbReference type="EMBL" id="ADBJ01000050">
    <property type="protein sequence ID" value="EFA76006.1"/>
    <property type="molecule type" value="Genomic_DNA"/>
</dbReference>
<dbReference type="Pfam" id="PF00071">
    <property type="entry name" value="Ras"/>
    <property type="match status" value="1"/>
</dbReference>
<dbReference type="GeneID" id="31366054"/>
<dbReference type="SMART" id="SM00176">
    <property type="entry name" value="RAN"/>
    <property type="match status" value="1"/>
</dbReference>
<dbReference type="PANTHER" id="PTHR47977">
    <property type="entry name" value="RAS-RELATED PROTEIN RAB"/>
    <property type="match status" value="1"/>
</dbReference>
<dbReference type="PRINTS" id="PR00449">
    <property type="entry name" value="RASTRNSFRMNG"/>
</dbReference>
<keyword evidence="2" id="KW-0547">Nucleotide-binding</keyword>
<dbReference type="InterPro" id="IPR001806">
    <property type="entry name" value="Small_GTPase"/>
</dbReference>
<dbReference type="SUPFAM" id="SSF52540">
    <property type="entry name" value="P-loop containing nucleoside triphosphate hydrolases"/>
    <property type="match status" value="1"/>
</dbReference>
<proteinExistence type="inferred from homology"/>
<dbReference type="InParanoid" id="D3BRH4"/>
<dbReference type="FunFam" id="3.40.50.300:FF:001447">
    <property type="entry name" value="Ras-related protein Rab-1B"/>
    <property type="match status" value="1"/>
</dbReference>
<dbReference type="Gene3D" id="3.40.50.300">
    <property type="entry name" value="P-loop containing nucleotide triphosphate hydrolases"/>
    <property type="match status" value="1"/>
</dbReference>
<accession>D3BRH4</accession>
<dbReference type="SMART" id="SM00174">
    <property type="entry name" value="RHO"/>
    <property type="match status" value="1"/>
</dbReference>
<dbReference type="InterPro" id="IPR050227">
    <property type="entry name" value="Rab"/>
</dbReference>
<dbReference type="CDD" id="cd00154">
    <property type="entry name" value="Rab"/>
    <property type="match status" value="1"/>
</dbReference>
<dbReference type="GO" id="GO:0003924">
    <property type="term" value="F:GTPase activity"/>
    <property type="evidence" value="ECO:0007669"/>
    <property type="project" value="InterPro"/>
</dbReference>
<name>D3BRH4_HETP5</name>
<keyword evidence="3" id="KW-0342">GTP-binding</keyword>
<dbReference type="AlphaFoldDB" id="D3BRH4"/>
<dbReference type="SMART" id="SM00175">
    <property type="entry name" value="RAB"/>
    <property type="match status" value="1"/>
</dbReference>
<dbReference type="GO" id="GO:0005525">
    <property type="term" value="F:GTP binding"/>
    <property type="evidence" value="ECO:0007669"/>
    <property type="project" value="UniProtKB-KW"/>
</dbReference>
<comment type="similarity">
    <text evidence="1">Belongs to the small GTPase superfamily. Rab family.</text>
</comment>
<evidence type="ECO:0000256" key="4">
    <source>
        <dbReference type="ARBA" id="ARBA00023288"/>
    </source>
</evidence>
<dbReference type="PROSITE" id="PS51419">
    <property type="entry name" value="RAB"/>
    <property type="match status" value="1"/>
</dbReference>
<evidence type="ECO:0000256" key="1">
    <source>
        <dbReference type="ARBA" id="ARBA00006270"/>
    </source>
</evidence>
<protein>
    <submittedName>
        <fullName evidence="5">ADP-ribosylation factor-related protein</fullName>
    </submittedName>
</protein>
<reference evidence="5 6" key="1">
    <citation type="journal article" date="2011" name="Genome Res.">
        <title>Phylogeny-wide analysis of social amoeba genomes highlights ancient origins for complex intercellular communication.</title>
        <authorList>
            <person name="Heidel A.J."/>
            <person name="Lawal H.M."/>
            <person name="Felder M."/>
            <person name="Schilde C."/>
            <person name="Helps N.R."/>
            <person name="Tunggal B."/>
            <person name="Rivero F."/>
            <person name="John U."/>
            <person name="Schleicher M."/>
            <person name="Eichinger L."/>
            <person name="Platzer M."/>
            <person name="Noegel A.A."/>
            <person name="Schaap P."/>
            <person name="Gloeckner G."/>
        </authorList>
    </citation>
    <scope>NUCLEOTIDE SEQUENCE [LARGE SCALE GENOMIC DNA]</scope>
    <source>
        <strain evidence="6">ATCC 26659 / Pp 5 / PN500</strain>
    </source>
</reference>
<evidence type="ECO:0000256" key="3">
    <source>
        <dbReference type="ARBA" id="ARBA00023134"/>
    </source>
</evidence>
<dbReference type="SMART" id="SM00173">
    <property type="entry name" value="RAS"/>
    <property type="match status" value="1"/>
</dbReference>
<keyword evidence="6" id="KW-1185">Reference proteome</keyword>
<dbReference type="STRING" id="670386.D3BRH4"/>
<dbReference type="PROSITE" id="PS51421">
    <property type="entry name" value="RAS"/>
    <property type="match status" value="1"/>
</dbReference>
<dbReference type="InterPro" id="IPR027417">
    <property type="entry name" value="P-loop_NTPase"/>
</dbReference>
<evidence type="ECO:0000313" key="6">
    <source>
        <dbReference type="Proteomes" id="UP000001396"/>
    </source>
</evidence>
<gene>
    <name evidence="5" type="ORF">PPL_10585</name>
</gene>
<organism evidence="5 6">
    <name type="scientific">Heterostelium pallidum (strain ATCC 26659 / Pp 5 / PN500)</name>
    <name type="common">Cellular slime mold</name>
    <name type="synonym">Polysphondylium pallidum</name>
    <dbReference type="NCBI Taxonomy" id="670386"/>
    <lineage>
        <taxon>Eukaryota</taxon>
        <taxon>Amoebozoa</taxon>
        <taxon>Evosea</taxon>
        <taxon>Eumycetozoa</taxon>
        <taxon>Dictyostelia</taxon>
        <taxon>Acytosteliales</taxon>
        <taxon>Acytosteliaceae</taxon>
        <taxon>Heterostelium</taxon>
    </lineage>
</organism>
<keyword evidence="4" id="KW-0449">Lipoprotein</keyword>
<evidence type="ECO:0000313" key="5">
    <source>
        <dbReference type="EMBL" id="EFA76006.1"/>
    </source>
</evidence>